<name>A0A9Q0N0W2_9DIPT</name>
<keyword evidence="11" id="KW-0479">Metal-binding</keyword>
<evidence type="ECO:0000256" key="19">
    <source>
        <dbReference type="ARBA" id="ARBA00037516"/>
    </source>
</evidence>
<evidence type="ECO:0000256" key="4">
    <source>
        <dbReference type="ARBA" id="ARBA00004216"/>
    </source>
</evidence>
<dbReference type="HAMAP" id="MF_01855">
    <property type="entry name" value="FBPase_class1"/>
    <property type="match status" value="1"/>
</dbReference>
<evidence type="ECO:0000256" key="10">
    <source>
        <dbReference type="ARBA" id="ARBA00022553"/>
    </source>
</evidence>
<dbReference type="Pfam" id="PF18913">
    <property type="entry name" value="FBPase_C"/>
    <property type="match status" value="1"/>
</dbReference>
<proteinExistence type="inferred from homology"/>
<keyword evidence="10" id="KW-0597">Phosphoprotein</keyword>
<dbReference type="GO" id="GO:0005634">
    <property type="term" value="C:nucleus"/>
    <property type="evidence" value="ECO:0007669"/>
    <property type="project" value="UniProtKB-SubCell"/>
</dbReference>
<evidence type="ECO:0000256" key="15">
    <source>
        <dbReference type="ARBA" id="ARBA00022949"/>
    </source>
</evidence>
<dbReference type="GO" id="GO:0046872">
    <property type="term" value="F:metal ion binding"/>
    <property type="evidence" value="ECO:0007669"/>
    <property type="project" value="UniProtKB-KW"/>
</dbReference>
<evidence type="ECO:0000256" key="9">
    <source>
        <dbReference type="ARBA" id="ARBA00022490"/>
    </source>
</evidence>
<keyword evidence="17 24" id="KW-0119">Carbohydrate metabolism</keyword>
<keyword evidence="28" id="KW-1185">Reference proteome</keyword>
<comment type="caution">
    <text evidence="27">The sequence shown here is derived from an EMBL/GenBank/DDBJ whole genome shotgun (WGS) entry which is preliminary data.</text>
</comment>
<dbReference type="GO" id="GO:0042132">
    <property type="term" value="F:fructose 1,6-bisphosphate 1-phosphatase activity"/>
    <property type="evidence" value="ECO:0007669"/>
    <property type="project" value="UniProtKB-EC"/>
</dbReference>
<evidence type="ECO:0000256" key="5">
    <source>
        <dbReference type="ARBA" id="ARBA00004282"/>
    </source>
</evidence>
<dbReference type="PIRSF" id="PIRSF000904">
    <property type="entry name" value="FBPtase_SBPase"/>
    <property type="match status" value="1"/>
</dbReference>
<evidence type="ECO:0000256" key="3">
    <source>
        <dbReference type="ARBA" id="ARBA00004123"/>
    </source>
</evidence>
<keyword evidence="9" id="KW-0963">Cytoplasm</keyword>
<dbReference type="PIRSF" id="PIRSF500210">
    <property type="entry name" value="FBPtase"/>
    <property type="match status" value="1"/>
</dbReference>
<evidence type="ECO:0000256" key="24">
    <source>
        <dbReference type="RuleBase" id="RU000508"/>
    </source>
</evidence>
<dbReference type="NCBIfam" id="NF006779">
    <property type="entry name" value="PRK09293.1-3"/>
    <property type="match status" value="1"/>
</dbReference>
<comment type="cofactor">
    <cofactor evidence="2">
        <name>Mg(2+)</name>
        <dbReference type="ChEBI" id="CHEBI:18420"/>
    </cofactor>
</comment>
<dbReference type="InterPro" id="IPR020548">
    <property type="entry name" value="Fructose_bisphosphatase_AS"/>
</dbReference>
<dbReference type="OrthoDB" id="10256725at2759"/>
<evidence type="ECO:0000256" key="8">
    <source>
        <dbReference type="ARBA" id="ARBA00013093"/>
    </source>
</evidence>
<dbReference type="GO" id="GO:0006000">
    <property type="term" value="P:fructose metabolic process"/>
    <property type="evidence" value="ECO:0007669"/>
    <property type="project" value="TreeGrafter"/>
</dbReference>
<dbReference type="SUPFAM" id="SSF56655">
    <property type="entry name" value="Carbohydrate phosphatase"/>
    <property type="match status" value="1"/>
</dbReference>
<dbReference type="GO" id="GO:0005986">
    <property type="term" value="P:sucrose biosynthetic process"/>
    <property type="evidence" value="ECO:0007669"/>
    <property type="project" value="TreeGrafter"/>
</dbReference>
<evidence type="ECO:0000256" key="12">
    <source>
        <dbReference type="ARBA" id="ARBA00022801"/>
    </source>
</evidence>
<dbReference type="EMBL" id="WJQU01000002">
    <property type="protein sequence ID" value="KAJ6641585.1"/>
    <property type="molecule type" value="Genomic_DNA"/>
</dbReference>
<dbReference type="PROSITE" id="PS00124">
    <property type="entry name" value="FBPASE"/>
    <property type="match status" value="1"/>
</dbReference>
<comment type="catalytic activity">
    <reaction evidence="1">
        <text>beta-D-fructose 1,6-bisphosphate + H2O = beta-D-fructose 6-phosphate + phosphate</text>
        <dbReference type="Rhea" id="RHEA:11064"/>
        <dbReference type="ChEBI" id="CHEBI:15377"/>
        <dbReference type="ChEBI" id="CHEBI:32966"/>
        <dbReference type="ChEBI" id="CHEBI:43474"/>
        <dbReference type="ChEBI" id="CHEBI:57634"/>
        <dbReference type="EC" id="3.1.3.11"/>
    </reaction>
</comment>
<evidence type="ECO:0000256" key="14">
    <source>
        <dbReference type="ARBA" id="ARBA00022842"/>
    </source>
</evidence>
<evidence type="ECO:0000256" key="11">
    <source>
        <dbReference type="ARBA" id="ARBA00022723"/>
    </source>
</evidence>
<dbReference type="EC" id="3.1.3.11" evidence="8"/>
<evidence type="ECO:0000256" key="1">
    <source>
        <dbReference type="ARBA" id="ARBA00001273"/>
    </source>
</evidence>
<dbReference type="PANTHER" id="PTHR11556:SF1">
    <property type="entry name" value="FRUCTOSE-BISPHOSPHATASE"/>
    <property type="match status" value="1"/>
</dbReference>
<keyword evidence="12 24" id="KW-0378">Hydrolase</keyword>
<dbReference type="GO" id="GO:0030388">
    <property type="term" value="P:fructose 1,6-bisphosphate metabolic process"/>
    <property type="evidence" value="ECO:0007669"/>
    <property type="project" value="TreeGrafter"/>
</dbReference>
<evidence type="ECO:0000313" key="28">
    <source>
        <dbReference type="Proteomes" id="UP001151699"/>
    </source>
</evidence>
<dbReference type="PANTHER" id="PTHR11556">
    <property type="entry name" value="FRUCTOSE-1,6-BISPHOSPHATASE-RELATED"/>
    <property type="match status" value="1"/>
</dbReference>
<evidence type="ECO:0000256" key="13">
    <source>
        <dbReference type="ARBA" id="ARBA00022837"/>
    </source>
</evidence>
<evidence type="ECO:0000256" key="7">
    <source>
        <dbReference type="ARBA" id="ARBA00010941"/>
    </source>
</evidence>
<accession>A0A9Q0N0W2</accession>
<dbReference type="Proteomes" id="UP001151699">
    <property type="component" value="Chromosome B"/>
</dbReference>
<feature type="domain" description="Fructose-1-6-bisphosphatase class I N-terminal" evidence="25">
    <location>
        <begin position="13"/>
        <end position="200"/>
    </location>
</feature>
<protein>
    <recommendedName>
        <fullName evidence="21">Fructose-1,6-bisphosphatase isozyme 2</fullName>
        <ecNumber evidence="8">3.1.3.11</ecNumber>
    </recommendedName>
    <alternativeName>
        <fullName evidence="18">D-fructose-1,6-bisphosphate 1-phosphohydrolase</fullName>
    </alternativeName>
    <alternativeName>
        <fullName evidence="22">D-fructose-1,6-bisphosphate 1-phosphohydrolase 2</fullName>
    </alternativeName>
    <alternativeName>
        <fullName evidence="23">Muscle FBPase</fullName>
    </alternativeName>
</protein>
<comment type="subcellular location">
    <subcellularLocation>
        <location evidence="5">Cell junction</location>
    </subcellularLocation>
    <subcellularLocation>
        <location evidence="4">Cytoplasm</location>
        <location evidence="4">Myofibril</location>
        <location evidence="4">Sarcomere</location>
        <location evidence="4">Z line</location>
    </subcellularLocation>
    <subcellularLocation>
        <location evidence="3">Nucleus</location>
    </subcellularLocation>
</comment>
<evidence type="ECO:0000256" key="6">
    <source>
        <dbReference type="ARBA" id="ARBA00004742"/>
    </source>
</evidence>
<gene>
    <name evidence="27" type="primary">FBP1</name>
    <name evidence="27" type="ORF">Bhyg_06525</name>
</gene>
<dbReference type="InterPro" id="IPR028343">
    <property type="entry name" value="FBPtase"/>
</dbReference>
<dbReference type="AlphaFoldDB" id="A0A9Q0N0W2"/>
<dbReference type="Gene3D" id="3.40.190.80">
    <property type="match status" value="1"/>
</dbReference>
<evidence type="ECO:0000256" key="21">
    <source>
        <dbReference type="ARBA" id="ARBA00040321"/>
    </source>
</evidence>
<comment type="similarity">
    <text evidence="7 24">Belongs to the FBPase class 1 family.</text>
</comment>
<dbReference type="GO" id="GO:0005829">
    <property type="term" value="C:cytosol"/>
    <property type="evidence" value="ECO:0007669"/>
    <property type="project" value="TreeGrafter"/>
</dbReference>
<comment type="subunit">
    <text evidence="20">Homotetramer. Interacts with ALDOA; the interaction blocks inhibition by physiological concentrations of AMP and reduces inhibition by Ca(2+). Interacts with alpha-actinin and F-actin.</text>
</comment>
<keyword evidence="15" id="KW-0965">Cell junction</keyword>
<keyword evidence="13" id="KW-0106">Calcium</keyword>
<evidence type="ECO:0000256" key="17">
    <source>
        <dbReference type="ARBA" id="ARBA00023277"/>
    </source>
</evidence>
<evidence type="ECO:0000259" key="26">
    <source>
        <dbReference type="Pfam" id="PF18913"/>
    </source>
</evidence>
<dbReference type="CDD" id="cd00354">
    <property type="entry name" value="FBPase"/>
    <property type="match status" value="1"/>
</dbReference>
<dbReference type="FunFam" id="3.40.190.80:FF:000001">
    <property type="entry name" value="Fructose-1,6-bisphosphatase class 1"/>
    <property type="match status" value="1"/>
</dbReference>
<comment type="function">
    <text evidence="19">Catalyzes the hydrolysis of fructose 1,6-bisphosphate to fructose 6-phosphate in the presence of divalent cations and probably participates in glycogen synthesis from carbohydrate precursors, such as lactate.</text>
</comment>
<keyword evidence="14" id="KW-0460">Magnesium</keyword>
<dbReference type="InterPro" id="IPR000146">
    <property type="entry name" value="FBPase_class-1"/>
</dbReference>
<dbReference type="FunFam" id="3.30.540.10:FF:000005">
    <property type="entry name" value="Fructose-1,6-bisphosphatase isozyme 2"/>
    <property type="match status" value="1"/>
</dbReference>
<dbReference type="NCBIfam" id="NF006778">
    <property type="entry name" value="PRK09293.1-1"/>
    <property type="match status" value="1"/>
</dbReference>
<keyword evidence="16" id="KW-0539">Nucleus</keyword>
<evidence type="ECO:0000313" key="27">
    <source>
        <dbReference type="EMBL" id="KAJ6641585.1"/>
    </source>
</evidence>
<feature type="domain" description="Fructose-1-6-bisphosphatase class 1 C-terminal" evidence="26">
    <location>
        <begin position="205"/>
        <end position="333"/>
    </location>
</feature>
<dbReference type="Pfam" id="PF00316">
    <property type="entry name" value="FBPase"/>
    <property type="match status" value="1"/>
</dbReference>
<comment type="pathway">
    <text evidence="6">Carbohydrate biosynthesis; gluconeogenesis.</text>
</comment>
<dbReference type="Gene3D" id="3.30.540.10">
    <property type="entry name" value="Fructose-1,6-Bisphosphatase, subunit A, domain 1"/>
    <property type="match status" value="1"/>
</dbReference>
<evidence type="ECO:0000256" key="22">
    <source>
        <dbReference type="ARBA" id="ARBA00042757"/>
    </source>
</evidence>
<dbReference type="PRINTS" id="PR00115">
    <property type="entry name" value="F16BPHPHTASE"/>
</dbReference>
<evidence type="ECO:0000256" key="2">
    <source>
        <dbReference type="ARBA" id="ARBA00001946"/>
    </source>
</evidence>
<dbReference type="GO" id="GO:0070161">
    <property type="term" value="C:anchoring junction"/>
    <property type="evidence" value="ECO:0007669"/>
    <property type="project" value="UniProtKB-SubCell"/>
</dbReference>
<evidence type="ECO:0000256" key="23">
    <source>
        <dbReference type="ARBA" id="ARBA00043165"/>
    </source>
</evidence>
<dbReference type="GO" id="GO:0030018">
    <property type="term" value="C:Z disc"/>
    <property type="evidence" value="ECO:0007669"/>
    <property type="project" value="UniProtKB-SubCell"/>
</dbReference>
<evidence type="ECO:0000256" key="16">
    <source>
        <dbReference type="ARBA" id="ARBA00023242"/>
    </source>
</evidence>
<sequence>MTNQGQAFDVNAMTLTRFVLAEQKKHPSASGDLSQLLTCIQTAIKAVSSAVRKAGIAQLHGISGETNVQGEVVKKLDVLSNELFINMLQSSYKTCLLVSEENSSVIEIDEDKRGKYIVCFDPLDGSSNIDCLVSIGSIFAIYKQNSSGTPQVSDALQAGRDMVAAGYALYGSATMIVLTSGFGVNGFTYDPAIGEFILTDANMRIPDKGKIYSINEGYSYLWDQSVVQYIQDKKNPAKGKPYGARYVGSMVADVHRTIKYGGIFIYPATSDNPKGKLRLLYECNPMAFIITQAGGKASTGKMDILDVVPESIHQRVPIYLGSKLDVDEALSYIK</sequence>
<evidence type="ECO:0000256" key="18">
    <source>
        <dbReference type="ARBA" id="ARBA00032973"/>
    </source>
</evidence>
<evidence type="ECO:0000259" key="25">
    <source>
        <dbReference type="Pfam" id="PF00316"/>
    </source>
</evidence>
<reference evidence="27" key="1">
    <citation type="submission" date="2022-07" db="EMBL/GenBank/DDBJ databases">
        <authorList>
            <person name="Trinca V."/>
            <person name="Uliana J.V.C."/>
            <person name="Torres T.T."/>
            <person name="Ward R.J."/>
            <person name="Monesi N."/>
        </authorList>
    </citation>
    <scope>NUCLEOTIDE SEQUENCE</scope>
    <source>
        <strain evidence="27">HSMRA1968</strain>
        <tissue evidence="27">Whole embryos</tissue>
    </source>
</reference>
<dbReference type="GO" id="GO:0006094">
    <property type="term" value="P:gluconeogenesis"/>
    <property type="evidence" value="ECO:0007669"/>
    <property type="project" value="TreeGrafter"/>
</dbReference>
<dbReference type="GO" id="GO:0006002">
    <property type="term" value="P:fructose 6-phosphate metabolic process"/>
    <property type="evidence" value="ECO:0007669"/>
    <property type="project" value="TreeGrafter"/>
</dbReference>
<dbReference type="InterPro" id="IPR033391">
    <property type="entry name" value="FBPase_N"/>
</dbReference>
<evidence type="ECO:0000256" key="20">
    <source>
        <dbReference type="ARBA" id="ARBA00038670"/>
    </source>
</evidence>
<dbReference type="InterPro" id="IPR044015">
    <property type="entry name" value="FBPase_C_dom"/>
</dbReference>
<organism evidence="27 28">
    <name type="scientific">Pseudolycoriella hygida</name>
    <dbReference type="NCBI Taxonomy" id="35572"/>
    <lineage>
        <taxon>Eukaryota</taxon>
        <taxon>Metazoa</taxon>
        <taxon>Ecdysozoa</taxon>
        <taxon>Arthropoda</taxon>
        <taxon>Hexapoda</taxon>
        <taxon>Insecta</taxon>
        <taxon>Pterygota</taxon>
        <taxon>Neoptera</taxon>
        <taxon>Endopterygota</taxon>
        <taxon>Diptera</taxon>
        <taxon>Nematocera</taxon>
        <taxon>Sciaroidea</taxon>
        <taxon>Sciaridae</taxon>
        <taxon>Pseudolycoriella</taxon>
    </lineage>
</organism>